<dbReference type="InterPro" id="IPR029787">
    <property type="entry name" value="Nucleotide_cyclase"/>
</dbReference>
<dbReference type="AlphaFoldDB" id="G4QHS3"/>
<evidence type="ECO:0000313" key="6">
    <source>
        <dbReference type="EMBL" id="AEP30300.1"/>
    </source>
</evidence>
<dbReference type="PROSITE" id="PS50887">
    <property type="entry name" value="GGDEF"/>
    <property type="match status" value="1"/>
</dbReference>
<dbReference type="HOGENOM" id="CLU_766673_0_0_6"/>
<dbReference type="EMBL" id="CP003060">
    <property type="protein sequence ID" value="AEP30300.1"/>
    <property type="molecule type" value="Genomic_DNA"/>
</dbReference>
<evidence type="ECO:0000256" key="2">
    <source>
        <dbReference type="ARBA" id="ARBA00012528"/>
    </source>
</evidence>
<feature type="transmembrane region" description="Helical" evidence="4">
    <location>
        <begin position="90"/>
        <end position="111"/>
    </location>
</feature>
<comment type="catalytic activity">
    <reaction evidence="3">
        <text>2 GTP = 3',3'-c-di-GMP + 2 diphosphate</text>
        <dbReference type="Rhea" id="RHEA:24898"/>
        <dbReference type="ChEBI" id="CHEBI:33019"/>
        <dbReference type="ChEBI" id="CHEBI:37565"/>
        <dbReference type="ChEBI" id="CHEBI:58805"/>
        <dbReference type="EC" id="2.7.7.65"/>
    </reaction>
</comment>
<feature type="transmembrane region" description="Helical" evidence="4">
    <location>
        <begin position="148"/>
        <end position="166"/>
    </location>
</feature>
<dbReference type="InterPro" id="IPR050469">
    <property type="entry name" value="Diguanylate_Cyclase"/>
</dbReference>
<keyword evidence="7" id="KW-1185">Reference proteome</keyword>
<dbReference type="eggNOG" id="COG3706">
    <property type="taxonomic scope" value="Bacteria"/>
</dbReference>
<proteinExistence type="predicted"/>
<dbReference type="SUPFAM" id="SSF55073">
    <property type="entry name" value="Nucleotide cyclase"/>
    <property type="match status" value="1"/>
</dbReference>
<organism evidence="6 7">
    <name type="scientific">Glaciecola nitratireducens (strain JCM 12485 / KCTC 12276 / FR1064)</name>
    <dbReference type="NCBI Taxonomy" id="1085623"/>
    <lineage>
        <taxon>Bacteria</taxon>
        <taxon>Pseudomonadati</taxon>
        <taxon>Pseudomonadota</taxon>
        <taxon>Gammaproteobacteria</taxon>
        <taxon>Alteromonadales</taxon>
        <taxon>Alteromonadaceae</taxon>
        <taxon>Brumicola</taxon>
    </lineage>
</organism>
<dbReference type="RefSeq" id="WP_014109173.1">
    <property type="nucleotide sequence ID" value="NC_016041.1"/>
</dbReference>
<reference evidence="6 7" key="1">
    <citation type="journal article" date="2011" name="J. Bacteriol.">
        <title>Complete genome sequence of seawater bacterium Glaciecola nitratireducens FR1064T.</title>
        <authorList>
            <person name="Bian F."/>
            <person name="Qin Q.L."/>
            <person name="Xie B.B."/>
            <person name="Shu Y.L."/>
            <person name="Zhang X.Y."/>
            <person name="Yu Y."/>
            <person name="Chen B."/>
            <person name="Chen X.L."/>
            <person name="Zhou B.C."/>
            <person name="Zhang Y.Z."/>
        </authorList>
    </citation>
    <scope>NUCLEOTIDE SEQUENCE [LARGE SCALE GENOMIC DNA]</scope>
    <source>
        <strain evidence="7">JCM 12485 / KCTC 12276 / FR1064</strain>
    </source>
</reference>
<dbReference type="PANTHER" id="PTHR45138:SF9">
    <property type="entry name" value="DIGUANYLATE CYCLASE DGCM-RELATED"/>
    <property type="match status" value="1"/>
</dbReference>
<keyword evidence="4" id="KW-0472">Membrane</keyword>
<comment type="cofactor">
    <cofactor evidence="1">
        <name>Mg(2+)</name>
        <dbReference type="ChEBI" id="CHEBI:18420"/>
    </cofactor>
</comment>
<evidence type="ECO:0000259" key="5">
    <source>
        <dbReference type="PROSITE" id="PS50887"/>
    </source>
</evidence>
<dbReference type="PANTHER" id="PTHR45138">
    <property type="entry name" value="REGULATORY COMPONENTS OF SENSORY TRANSDUCTION SYSTEM"/>
    <property type="match status" value="1"/>
</dbReference>
<feature type="transmembrane region" description="Helical" evidence="4">
    <location>
        <begin position="172"/>
        <end position="189"/>
    </location>
</feature>
<dbReference type="FunFam" id="3.30.70.270:FF:000001">
    <property type="entry name" value="Diguanylate cyclase domain protein"/>
    <property type="match status" value="1"/>
</dbReference>
<gene>
    <name evidence="6" type="ordered locus">GNIT_2197</name>
</gene>
<name>G4QHS3_GLANF</name>
<feature type="transmembrane region" description="Helical" evidence="4">
    <location>
        <begin position="123"/>
        <end position="141"/>
    </location>
</feature>
<dbReference type="NCBIfam" id="TIGR00254">
    <property type="entry name" value="GGDEF"/>
    <property type="match status" value="1"/>
</dbReference>
<evidence type="ECO:0000313" key="7">
    <source>
        <dbReference type="Proteomes" id="UP000009282"/>
    </source>
</evidence>
<evidence type="ECO:0000256" key="1">
    <source>
        <dbReference type="ARBA" id="ARBA00001946"/>
    </source>
</evidence>
<dbReference type="STRING" id="1085623.GNIT_2197"/>
<dbReference type="KEGG" id="gni:GNIT_2197"/>
<keyword evidence="4" id="KW-0812">Transmembrane</keyword>
<keyword evidence="4" id="KW-1133">Transmembrane helix</keyword>
<feature type="domain" description="GGDEF" evidence="5">
    <location>
        <begin position="237"/>
        <end position="367"/>
    </location>
</feature>
<evidence type="ECO:0000256" key="3">
    <source>
        <dbReference type="ARBA" id="ARBA00034247"/>
    </source>
</evidence>
<dbReference type="InterPro" id="IPR043128">
    <property type="entry name" value="Rev_trsase/Diguanyl_cyclase"/>
</dbReference>
<feature type="transmembrane region" description="Helical" evidence="4">
    <location>
        <begin position="32"/>
        <end position="50"/>
    </location>
</feature>
<dbReference type="CDD" id="cd01949">
    <property type="entry name" value="GGDEF"/>
    <property type="match status" value="1"/>
</dbReference>
<dbReference type="Proteomes" id="UP000009282">
    <property type="component" value="Chromosome"/>
</dbReference>
<dbReference type="Gene3D" id="3.30.70.270">
    <property type="match status" value="1"/>
</dbReference>
<dbReference type="OrthoDB" id="9803824at2"/>
<dbReference type="Pfam" id="PF00990">
    <property type="entry name" value="GGDEF"/>
    <property type="match status" value="1"/>
</dbReference>
<sequence>MTTEASKRAIHQSPDAELDIFLAKSTLGFKKWSFLVGLLSYSGFTALDFFRFPSELYSTTIPARVLFVLIPLCIAVYVHWTKPISSTRAYISLNTTIYLATGLVNVFVYALARGSGVSEFSELGFVLIILFGCLMISLPILHATMVSIFLIVVLFFVTSLVEGFVIAHVFQISVYTCVATLCLIVHASFQRLLTDNYNMIQQFYGDSITDRLTGLKNNRYFVKQTLHLIQQGKVENKEVSLVIIDIDNFKEINDKYGHAYGDDCLSKLGKTLRSVCRREHDFPCRFAGDEFTIVMYDASKQEVMKVCQDILTDIQLYDVEVSIGNATSKIDKSMPAIVIKNKLFEQADEALYKAKENGRNMVFSAADLEG</sequence>
<feature type="transmembrane region" description="Helical" evidence="4">
    <location>
        <begin position="56"/>
        <end position="78"/>
    </location>
</feature>
<dbReference type="EC" id="2.7.7.65" evidence="2"/>
<dbReference type="SMART" id="SM00267">
    <property type="entry name" value="GGDEF"/>
    <property type="match status" value="1"/>
</dbReference>
<protein>
    <recommendedName>
        <fullName evidence="2">diguanylate cyclase</fullName>
        <ecNumber evidence="2">2.7.7.65</ecNumber>
    </recommendedName>
</protein>
<dbReference type="InterPro" id="IPR000160">
    <property type="entry name" value="GGDEF_dom"/>
</dbReference>
<evidence type="ECO:0000256" key="4">
    <source>
        <dbReference type="SAM" id="Phobius"/>
    </source>
</evidence>
<dbReference type="GO" id="GO:0052621">
    <property type="term" value="F:diguanylate cyclase activity"/>
    <property type="evidence" value="ECO:0007669"/>
    <property type="project" value="UniProtKB-EC"/>
</dbReference>
<accession>G4QHS3</accession>